<dbReference type="RefSeq" id="WP_005877921.1">
    <property type="nucleotide sequence ID" value="NZ_CABMNL010000001.1"/>
</dbReference>
<accession>C3X529</accession>
<dbReference type="InterPro" id="IPR051916">
    <property type="entry name" value="GPI-anchor_lipid_remodeler"/>
</dbReference>
<dbReference type="eggNOG" id="COG2374">
    <property type="taxonomic scope" value="Bacteria"/>
</dbReference>
<comment type="caution">
    <text evidence="2">The sequence shown here is derived from an EMBL/GenBank/DDBJ whole genome shotgun (WGS) entry which is preliminary data.</text>
</comment>
<dbReference type="InterPro" id="IPR036691">
    <property type="entry name" value="Endo/exonu/phosph_ase_sf"/>
</dbReference>
<dbReference type="Proteomes" id="UP000003973">
    <property type="component" value="Unassembled WGS sequence"/>
</dbReference>
<organism evidence="2 3">
    <name type="scientific">Oxalobacter paraformigenes</name>
    <dbReference type="NCBI Taxonomy" id="556268"/>
    <lineage>
        <taxon>Bacteria</taxon>
        <taxon>Pseudomonadati</taxon>
        <taxon>Pseudomonadota</taxon>
        <taxon>Betaproteobacteria</taxon>
        <taxon>Burkholderiales</taxon>
        <taxon>Oxalobacteraceae</taxon>
        <taxon>Oxalobacter</taxon>
    </lineage>
</organism>
<dbReference type="EMBL" id="ACDP02000006">
    <property type="protein sequence ID" value="EEO28315.1"/>
    <property type="molecule type" value="Genomic_DNA"/>
</dbReference>
<gene>
    <name evidence="2" type="ORF">OFAG_01468</name>
</gene>
<dbReference type="Gene3D" id="3.60.10.10">
    <property type="entry name" value="Endonuclease/exonuclease/phosphatase"/>
    <property type="match status" value="1"/>
</dbReference>
<dbReference type="Pfam" id="PF03372">
    <property type="entry name" value="Exo_endo_phos"/>
    <property type="match status" value="1"/>
</dbReference>
<name>C3X529_9BURK</name>
<dbReference type="InterPro" id="IPR005135">
    <property type="entry name" value="Endo/exonuclease/phosphatase"/>
</dbReference>
<dbReference type="PANTHER" id="PTHR14859">
    <property type="entry name" value="CALCOFLUOR WHITE HYPERSENSITIVE PROTEIN PRECURSOR"/>
    <property type="match status" value="1"/>
</dbReference>
<evidence type="ECO:0000259" key="1">
    <source>
        <dbReference type="Pfam" id="PF03372"/>
    </source>
</evidence>
<evidence type="ECO:0000313" key="3">
    <source>
        <dbReference type="Proteomes" id="UP000003973"/>
    </source>
</evidence>
<protein>
    <recommendedName>
        <fullName evidence="1">Endonuclease/exonuclease/phosphatase domain-containing protein</fullName>
    </recommendedName>
</protein>
<dbReference type="AlphaFoldDB" id="C3X529"/>
<dbReference type="GO" id="GO:0003824">
    <property type="term" value="F:catalytic activity"/>
    <property type="evidence" value="ECO:0007669"/>
    <property type="project" value="InterPro"/>
</dbReference>
<keyword evidence="3" id="KW-1185">Reference proteome</keyword>
<feature type="domain" description="Endonuclease/exonuclease/phosphatase" evidence="1">
    <location>
        <begin position="8"/>
        <end position="282"/>
    </location>
</feature>
<dbReference type="GO" id="GO:0006506">
    <property type="term" value="P:GPI anchor biosynthetic process"/>
    <property type="evidence" value="ECO:0007669"/>
    <property type="project" value="TreeGrafter"/>
</dbReference>
<reference evidence="2" key="1">
    <citation type="submission" date="2011-10" db="EMBL/GenBank/DDBJ databases">
        <title>The Genome Sequence of Oxalobacter formigenes HOxBLS.</title>
        <authorList>
            <consortium name="The Broad Institute Genome Sequencing Platform"/>
            <person name="Earl A."/>
            <person name="Ward D."/>
            <person name="Feldgarden M."/>
            <person name="Gevers D."/>
            <person name="Allison M.J."/>
            <person name="Humphrey S."/>
            <person name="Young S.K."/>
            <person name="Zeng Q."/>
            <person name="Gargeya S."/>
            <person name="Fitzgerald M."/>
            <person name="Haas B."/>
            <person name="Abouelleil A."/>
            <person name="Alvarado L."/>
            <person name="Arachchi H.M."/>
            <person name="Berlin A."/>
            <person name="Brown A."/>
            <person name="Chapman S.B."/>
            <person name="Chen Z."/>
            <person name="Dunbar C."/>
            <person name="Freedman E."/>
            <person name="Gearin G."/>
            <person name="Goldberg J."/>
            <person name="Griggs A."/>
            <person name="Gujja S."/>
            <person name="Heiman D."/>
            <person name="Howarth C."/>
            <person name="Larson L."/>
            <person name="Lui A."/>
            <person name="MacDonald P.J.P."/>
            <person name="Montmayeur A."/>
            <person name="Murphy C."/>
            <person name="Neiman D."/>
            <person name="Pearson M."/>
            <person name="Priest M."/>
            <person name="Roberts A."/>
            <person name="Saif S."/>
            <person name="Shea T."/>
            <person name="Shenoy N."/>
            <person name="Sisk P."/>
            <person name="Stolte C."/>
            <person name="Sykes S."/>
            <person name="Wortman J."/>
            <person name="Nusbaum C."/>
            <person name="Birren B."/>
        </authorList>
    </citation>
    <scope>NUCLEOTIDE SEQUENCE [LARGE SCALE GENOMIC DNA]</scope>
    <source>
        <strain evidence="2">HOxBLS</strain>
    </source>
</reference>
<sequence>MQQEIRLATFNVRNLVLPEIAYYDDLPPYTQEEYEAKTAWIAEKIDQSDADVIGFQEIFSKQALNDVVAKTRHYREAHLICFDRNHLPAALKPQVALLSRFPLAGSPQTHQLFPRQFQITLPITDTLINRFSRPVLEAPVFLPNGQILNIYVVHLKSKRPDFVSFVNKSDPYQYGLAALRSLMRRAADALGVRALVAEFRQNNALPIAILGDFNDFSLAVSTRIVTGEEHESEQPLSPFYRLYDCFEIQSDPDHHMNNLSQFLEENGTPRIDHIFVSEEFTEESGFLTGKIKKMVYLQNDGDPDNPELSDHSLALVTIELK</sequence>
<dbReference type="SUPFAM" id="SSF56219">
    <property type="entry name" value="DNase I-like"/>
    <property type="match status" value="1"/>
</dbReference>
<dbReference type="PANTHER" id="PTHR14859:SF15">
    <property type="entry name" value="ENDONUCLEASE_EXONUCLEASE_PHOSPHATASE DOMAIN-CONTAINING PROTEIN"/>
    <property type="match status" value="1"/>
</dbReference>
<dbReference type="GO" id="GO:0016020">
    <property type="term" value="C:membrane"/>
    <property type="evidence" value="ECO:0007669"/>
    <property type="project" value="GOC"/>
</dbReference>
<dbReference type="HOGENOM" id="CLU_056923_0_0_4"/>
<evidence type="ECO:0000313" key="2">
    <source>
        <dbReference type="EMBL" id="EEO28315.1"/>
    </source>
</evidence>
<proteinExistence type="predicted"/>